<accession>A0A147JSD8</accession>
<dbReference type="EMBL" id="LQMQ01000065">
    <property type="protein sequence ID" value="KUO39387.1"/>
    <property type="molecule type" value="Genomic_DNA"/>
</dbReference>
<dbReference type="GO" id="GO:0046942">
    <property type="term" value="P:carboxylic acid transport"/>
    <property type="evidence" value="ECO:0007669"/>
    <property type="project" value="UniProtKB-ARBA"/>
</dbReference>
<dbReference type="InterPro" id="IPR018212">
    <property type="entry name" value="Na/solute_symporter_CS"/>
</dbReference>
<sequence>MAHKATKKNDVVSYVVADRKLSPFVTLMTYSATFFSAYMMIGYAGYTYANGIAGTFGFEMFVTVFTGSLLIIYVGYKFWSAAQARGYISSSELLRDSYGSTWVAIVATLLGIMWIVPHSMMQYQGIAKLLDGLTGGVIPYLWGIALFAVVAFVYTVAGGVRAVAWTDVVQGTIMIVVAFLVMGFVINALGGFSGYVNAVQTQAPAHLTFPGPSNLYTVVGYLSIIIPFVFQPLCNPQANQRFFMTNKRGIKYTAFGFAIFSFLYALPITIFAVGGKVLFPNLSAADSITPTILTSIVPPIVALIAMTGVWSAALSTIDSQMLTLSSMFSRDILKNAAHPKITAKGEILSIRIFMVIYILIVFFFSMTPVPFILTLGILSAAGVSTLAPTLLGSVLWKRGTAAGALSSMIVGSAVLLTLQLTNTKLLGWAPGVWGVIVSFVLYFVVSLATKPRPESTEIHKQKTKG</sequence>
<dbReference type="GO" id="GO:0015293">
    <property type="term" value="F:symporter activity"/>
    <property type="evidence" value="ECO:0007669"/>
    <property type="project" value="UniProtKB-KW"/>
</dbReference>
<dbReference type="GO" id="GO:0006814">
    <property type="term" value="P:sodium ion transport"/>
    <property type="evidence" value="ECO:0007669"/>
    <property type="project" value="UniProtKB-KW"/>
</dbReference>
<keyword evidence="9" id="KW-0406">Ion transport</keyword>
<evidence type="ECO:0000256" key="1">
    <source>
        <dbReference type="ARBA" id="ARBA00004651"/>
    </source>
</evidence>
<evidence type="ECO:0000256" key="2">
    <source>
        <dbReference type="ARBA" id="ARBA00006434"/>
    </source>
</evidence>
<dbReference type="InterPro" id="IPR050277">
    <property type="entry name" value="Sodium:Solute_Symporter"/>
</dbReference>
<keyword evidence="3" id="KW-0813">Transport</keyword>
<dbReference type="PROSITE" id="PS00457">
    <property type="entry name" value="NA_SOLUT_SYMP_2"/>
    <property type="match status" value="1"/>
</dbReference>
<feature type="transmembrane region" description="Helical" evidence="13">
    <location>
        <begin position="402"/>
        <end position="420"/>
    </location>
</feature>
<dbReference type="InterPro" id="IPR001734">
    <property type="entry name" value="Na/solute_symporter"/>
</dbReference>
<feature type="transmembrane region" description="Helical" evidence="13">
    <location>
        <begin position="426"/>
        <end position="445"/>
    </location>
</feature>
<evidence type="ECO:0000256" key="11">
    <source>
        <dbReference type="ARBA" id="ARBA00023201"/>
    </source>
</evidence>
<comment type="caution">
    <text evidence="14">The sequence shown here is derived from an EMBL/GenBank/DDBJ whole genome shotgun (WGS) entry which is preliminary data.</text>
</comment>
<gene>
    <name evidence="14" type="ORF">APZ16_03325</name>
</gene>
<evidence type="ECO:0000256" key="9">
    <source>
        <dbReference type="ARBA" id="ARBA00023065"/>
    </source>
</evidence>
<evidence type="ECO:0000313" key="14">
    <source>
        <dbReference type="EMBL" id="KUO39387.1"/>
    </source>
</evidence>
<evidence type="ECO:0000256" key="5">
    <source>
        <dbReference type="ARBA" id="ARBA00022692"/>
    </source>
</evidence>
<keyword evidence="7 13" id="KW-1133">Transmembrane helix</keyword>
<feature type="transmembrane region" description="Helical" evidence="13">
    <location>
        <begin position="348"/>
        <end position="365"/>
    </location>
</feature>
<comment type="subcellular location">
    <subcellularLocation>
        <location evidence="1">Cell membrane</location>
        <topology evidence="1">Multi-pass membrane protein</topology>
    </subcellularLocation>
</comment>
<evidence type="ECO:0008006" key="16">
    <source>
        <dbReference type="Google" id="ProtNLM"/>
    </source>
</evidence>
<evidence type="ECO:0000256" key="3">
    <source>
        <dbReference type="ARBA" id="ARBA00022448"/>
    </source>
</evidence>
<keyword evidence="6" id="KW-0769">Symport</keyword>
<reference evidence="14 15" key="1">
    <citation type="journal article" date="2016" name="Nat. Microbiol.">
        <title>Genomic inference of the metabolism of cosmopolitan subsurface Archaea, Hadesarchaea.</title>
        <authorList>
            <person name="Baker B.J."/>
            <person name="Saw J.H."/>
            <person name="Lind A.E."/>
            <person name="Lazar C.S."/>
            <person name="Hinrichs K.-U."/>
            <person name="Teske A.P."/>
            <person name="Ettema T.J."/>
        </authorList>
    </citation>
    <scope>NUCLEOTIDE SEQUENCE [LARGE SCALE GENOMIC DNA]</scope>
</reference>
<dbReference type="Gene3D" id="1.20.1730.10">
    <property type="entry name" value="Sodium/glucose cotransporter"/>
    <property type="match status" value="1"/>
</dbReference>
<keyword evidence="4" id="KW-1003">Cell membrane</keyword>
<proteinExistence type="inferred from homology"/>
<feature type="transmembrane region" description="Helical" evidence="13">
    <location>
        <begin position="21"/>
        <end position="46"/>
    </location>
</feature>
<keyword evidence="5 13" id="KW-0812">Transmembrane</keyword>
<feature type="transmembrane region" description="Helical" evidence="13">
    <location>
        <begin position="97"/>
        <end position="117"/>
    </location>
</feature>
<protein>
    <recommendedName>
        <fullName evidence="16">Sodium:solute symporter</fullName>
    </recommendedName>
</protein>
<evidence type="ECO:0000256" key="10">
    <source>
        <dbReference type="ARBA" id="ARBA00023136"/>
    </source>
</evidence>
<feature type="transmembrane region" description="Helical" evidence="13">
    <location>
        <begin position="52"/>
        <end position="76"/>
    </location>
</feature>
<keyword evidence="8" id="KW-0915">Sodium</keyword>
<feature type="transmembrane region" description="Helical" evidence="13">
    <location>
        <begin position="137"/>
        <end position="160"/>
    </location>
</feature>
<dbReference type="CDD" id="cd10322">
    <property type="entry name" value="SLC5sbd"/>
    <property type="match status" value="1"/>
</dbReference>
<dbReference type="Pfam" id="PF00474">
    <property type="entry name" value="SSF"/>
    <property type="match status" value="1"/>
</dbReference>
<evidence type="ECO:0000256" key="7">
    <source>
        <dbReference type="ARBA" id="ARBA00022989"/>
    </source>
</evidence>
<dbReference type="PANTHER" id="PTHR48086">
    <property type="entry name" value="SODIUM/PROLINE SYMPORTER-RELATED"/>
    <property type="match status" value="1"/>
</dbReference>
<feature type="transmembrane region" description="Helical" evidence="13">
    <location>
        <begin position="371"/>
        <end position="395"/>
    </location>
</feature>
<dbReference type="Proteomes" id="UP000074294">
    <property type="component" value="Unassembled WGS sequence"/>
</dbReference>
<keyword evidence="11" id="KW-0739">Sodium transport</keyword>
<name>A0A147JSD8_HADYE</name>
<comment type="similarity">
    <text evidence="2 12">Belongs to the sodium:solute symporter (SSF) (TC 2.A.21) family.</text>
</comment>
<keyword evidence="10 13" id="KW-0472">Membrane</keyword>
<feature type="transmembrane region" description="Helical" evidence="13">
    <location>
        <begin position="172"/>
        <end position="195"/>
    </location>
</feature>
<feature type="transmembrane region" description="Helical" evidence="13">
    <location>
        <begin position="291"/>
        <end position="317"/>
    </location>
</feature>
<evidence type="ECO:0000256" key="6">
    <source>
        <dbReference type="ARBA" id="ARBA00022847"/>
    </source>
</evidence>
<feature type="transmembrane region" description="Helical" evidence="13">
    <location>
        <begin position="255"/>
        <end position="279"/>
    </location>
</feature>
<evidence type="ECO:0000256" key="4">
    <source>
        <dbReference type="ARBA" id="ARBA00022475"/>
    </source>
</evidence>
<feature type="transmembrane region" description="Helical" evidence="13">
    <location>
        <begin position="215"/>
        <end position="234"/>
    </location>
</feature>
<evidence type="ECO:0000256" key="12">
    <source>
        <dbReference type="RuleBase" id="RU362091"/>
    </source>
</evidence>
<organism evidence="14 15">
    <name type="scientific">Hadarchaeum yellowstonense</name>
    <dbReference type="NCBI Taxonomy" id="1776334"/>
    <lineage>
        <taxon>Archaea</taxon>
        <taxon>Methanobacteriati</taxon>
        <taxon>Candidatus Hadarchaeota</taxon>
        <taxon>Candidatus Hadarchaeia</taxon>
        <taxon>Candidatus Hadarchaeales</taxon>
        <taxon>Candidatus Hadarchaeaceae</taxon>
        <taxon>Candidatus Hadarchaeum</taxon>
    </lineage>
</organism>
<dbReference type="PROSITE" id="PS50283">
    <property type="entry name" value="NA_SOLUT_SYMP_3"/>
    <property type="match status" value="1"/>
</dbReference>
<dbReference type="InterPro" id="IPR038377">
    <property type="entry name" value="Na/Glc_symporter_sf"/>
</dbReference>
<evidence type="ECO:0000256" key="8">
    <source>
        <dbReference type="ARBA" id="ARBA00023053"/>
    </source>
</evidence>
<dbReference type="GO" id="GO:0005886">
    <property type="term" value="C:plasma membrane"/>
    <property type="evidence" value="ECO:0007669"/>
    <property type="project" value="UniProtKB-SubCell"/>
</dbReference>
<evidence type="ECO:0000256" key="13">
    <source>
        <dbReference type="SAM" id="Phobius"/>
    </source>
</evidence>
<evidence type="ECO:0000313" key="15">
    <source>
        <dbReference type="Proteomes" id="UP000074294"/>
    </source>
</evidence>
<dbReference type="AlphaFoldDB" id="A0A147JSD8"/>
<dbReference type="PANTHER" id="PTHR48086:SF3">
    <property type="entry name" value="SODIUM_PROLINE SYMPORTER"/>
    <property type="match status" value="1"/>
</dbReference>